<evidence type="ECO:0000313" key="5">
    <source>
        <dbReference type="EMBL" id="KAB2932024.1"/>
    </source>
</evidence>
<evidence type="ECO:0000259" key="4">
    <source>
        <dbReference type="PROSITE" id="PS51782"/>
    </source>
</evidence>
<feature type="compositionally biased region" description="Basic residues" evidence="2">
    <location>
        <begin position="1"/>
        <end position="11"/>
    </location>
</feature>
<feature type="domain" description="LysM" evidence="4">
    <location>
        <begin position="150"/>
        <end position="194"/>
    </location>
</feature>
<dbReference type="Gene3D" id="2.70.70.10">
    <property type="entry name" value="Glucose Permease (Domain IIA)"/>
    <property type="match status" value="1"/>
</dbReference>
<keyword evidence="3" id="KW-0812">Transmembrane</keyword>
<dbReference type="InterPro" id="IPR050570">
    <property type="entry name" value="Cell_wall_metabolism_enzyme"/>
</dbReference>
<keyword evidence="1" id="KW-0732">Signal</keyword>
<dbReference type="CDD" id="cd12797">
    <property type="entry name" value="M23_peptidase"/>
    <property type="match status" value="1"/>
</dbReference>
<dbReference type="Gene3D" id="3.10.350.10">
    <property type="entry name" value="LysM domain"/>
    <property type="match status" value="2"/>
</dbReference>
<reference evidence="5 6" key="1">
    <citation type="submission" date="2019-10" db="EMBL/GenBank/DDBJ databases">
        <title>Extracellular Electron Transfer in a Candidatus Methanoperedens spp. Enrichment Culture.</title>
        <authorList>
            <person name="Berger S."/>
            <person name="Rangel Shaw D."/>
            <person name="Berben T."/>
            <person name="In 'T Zandt M."/>
            <person name="Frank J."/>
            <person name="Reimann J."/>
            <person name="Jetten M.S.M."/>
            <person name="Welte C.U."/>
        </authorList>
    </citation>
    <scope>NUCLEOTIDE SEQUENCE [LARGE SCALE GENOMIC DNA]</scope>
    <source>
        <strain evidence="5">SB12</strain>
    </source>
</reference>
<evidence type="ECO:0000256" key="3">
    <source>
        <dbReference type="SAM" id="Phobius"/>
    </source>
</evidence>
<dbReference type="CDD" id="cd00118">
    <property type="entry name" value="LysM"/>
    <property type="match status" value="1"/>
</dbReference>
<feature type="region of interest" description="Disordered" evidence="2">
    <location>
        <begin position="1"/>
        <end position="31"/>
    </location>
</feature>
<dbReference type="Proteomes" id="UP000460298">
    <property type="component" value="Unassembled WGS sequence"/>
</dbReference>
<dbReference type="InterPro" id="IPR016047">
    <property type="entry name" value="M23ase_b-sheet_dom"/>
</dbReference>
<protein>
    <submittedName>
        <fullName evidence="5">Peptidoglycan DD-metalloendopeptidase family protein</fullName>
    </submittedName>
</protein>
<dbReference type="AlphaFoldDB" id="A0A833H152"/>
<organism evidence="5 6">
    <name type="scientific">Leptonema illini</name>
    <dbReference type="NCBI Taxonomy" id="183"/>
    <lineage>
        <taxon>Bacteria</taxon>
        <taxon>Pseudomonadati</taxon>
        <taxon>Spirochaetota</taxon>
        <taxon>Spirochaetia</taxon>
        <taxon>Leptospirales</taxon>
        <taxon>Leptospiraceae</taxon>
        <taxon>Leptonema</taxon>
    </lineage>
</organism>
<sequence length="382" mass="42427">MTTAQKRKHRNQISGNPRTTEMHHRRFQNNPAPRRLEIRGRVSLIHLGRGSFLYTFPGKARPYIGRVDLSVVQMRKTALMVVVLFSGFFLGFSVFSNAGSAITTASDEQELVAGLNEKDLSPEELDQKSEDFKNKILSEDEEASSGKDRIAYTVKPGDTLSTISNRFRVPVHLISKSSGIRPDSTLRVGQKLTIPNRPGIYYRIKAGDRLAKVASYYSVKVEEVEKDNPSLHNLDLLPVGASIFLPNAKIPDPPPMWSMPAVGRLSSNFGYRVHPITRGRQFHGGIDIAVHYGPVRAARDGVVIYAGPMGSYGNAIIIKHDSQFKTLYAHLSRVSVRTGQQVKRGSVIATSGNTGFSTGPHLHFEVIYKGRAVPPFKYVKFR</sequence>
<feature type="transmembrane region" description="Helical" evidence="3">
    <location>
        <begin position="78"/>
        <end position="96"/>
    </location>
</feature>
<dbReference type="PANTHER" id="PTHR21666">
    <property type="entry name" value="PEPTIDASE-RELATED"/>
    <property type="match status" value="1"/>
</dbReference>
<dbReference type="SMART" id="SM00257">
    <property type="entry name" value="LysM"/>
    <property type="match status" value="2"/>
</dbReference>
<dbReference type="EMBL" id="WBUI01000011">
    <property type="protein sequence ID" value="KAB2932024.1"/>
    <property type="molecule type" value="Genomic_DNA"/>
</dbReference>
<keyword evidence="3" id="KW-1133">Transmembrane helix</keyword>
<name>A0A833H152_9LEPT</name>
<proteinExistence type="predicted"/>
<evidence type="ECO:0000256" key="2">
    <source>
        <dbReference type="SAM" id="MobiDB-lite"/>
    </source>
</evidence>
<comment type="caution">
    <text evidence="5">The sequence shown here is derived from an EMBL/GenBank/DDBJ whole genome shotgun (WGS) entry which is preliminary data.</text>
</comment>
<dbReference type="GO" id="GO:0004222">
    <property type="term" value="F:metalloendopeptidase activity"/>
    <property type="evidence" value="ECO:0007669"/>
    <property type="project" value="TreeGrafter"/>
</dbReference>
<dbReference type="InterPro" id="IPR011055">
    <property type="entry name" value="Dup_hybrid_motif"/>
</dbReference>
<dbReference type="PROSITE" id="PS51782">
    <property type="entry name" value="LYSM"/>
    <property type="match status" value="1"/>
</dbReference>
<gene>
    <name evidence="5" type="ORF">F9K24_12125</name>
</gene>
<dbReference type="InterPro" id="IPR018392">
    <property type="entry name" value="LysM"/>
</dbReference>
<dbReference type="InterPro" id="IPR036779">
    <property type="entry name" value="LysM_dom_sf"/>
</dbReference>
<dbReference type="Pfam" id="PF01476">
    <property type="entry name" value="LysM"/>
    <property type="match status" value="2"/>
</dbReference>
<dbReference type="SUPFAM" id="SSF51261">
    <property type="entry name" value="Duplicated hybrid motif"/>
    <property type="match status" value="1"/>
</dbReference>
<accession>A0A833H152</accession>
<evidence type="ECO:0000256" key="1">
    <source>
        <dbReference type="ARBA" id="ARBA00022729"/>
    </source>
</evidence>
<dbReference type="Pfam" id="PF01551">
    <property type="entry name" value="Peptidase_M23"/>
    <property type="match status" value="1"/>
</dbReference>
<evidence type="ECO:0000313" key="6">
    <source>
        <dbReference type="Proteomes" id="UP000460298"/>
    </source>
</evidence>
<keyword evidence="3" id="KW-0472">Membrane</keyword>
<dbReference type="PANTHER" id="PTHR21666:SF289">
    <property type="entry name" value="L-ALA--D-GLU ENDOPEPTIDASE"/>
    <property type="match status" value="1"/>
</dbReference>